<proteinExistence type="predicted"/>
<gene>
    <name evidence="1" type="ORF">GCM10009765_03210</name>
</gene>
<comment type="caution">
    <text evidence="1">The sequence shown here is derived from an EMBL/GenBank/DDBJ whole genome shotgun (WGS) entry which is preliminary data.</text>
</comment>
<keyword evidence="2" id="KW-1185">Reference proteome</keyword>
<accession>A0ABN2FS97</accession>
<organism evidence="1 2">
    <name type="scientific">Fodinicola feengrottensis</name>
    <dbReference type="NCBI Taxonomy" id="435914"/>
    <lineage>
        <taxon>Bacteria</taxon>
        <taxon>Bacillati</taxon>
        <taxon>Actinomycetota</taxon>
        <taxon>Actinomycetes</taxon>
        <taxon>Mycobacteriales</taxon>
        <taxon>Fodinicola</taxon>
    </lineage>
</organism>
<evidence type="ECO:0000313" key="1">
    <source>
        <dbReference type="EMBL" id="GAA1657075.1"/>
    </source>
</evidence>
<dbReference type="Proteomes" id="UP001500618">
    <property type="component" value="Unassembled WGS sequence"/>
</dbReference>
<reference evidence="1 2" key="1">
    <citation type="journal article" date="2019" name="Int. J. Syst. Evol. Microbiol.">
        <title>The Global Catalogue of Microorganisms (GCM) 10K type strain sequencing project: providing services to taxonomists for standard genome sequencing and annotation.</title>
        <authorList>
            <consortium name="The Broad Institute Genomics Platform"/>
            <consortium name="The Broad Institute Genome Sequencing Center for Infectious Disease"/>
            <person name="Wu L."/>
            <person name="Ma J."/>
        </authorList>
    </citation>
    <scope>NUCLEOTIDE SEQUENCE [LARGE SCALE GENOMIC DNA]</scope>
    <source>
        <strain evidence="1 2">JCM 14718</strain>
    </source>
</reference>
<name>A0ABN2FS97_9ACTN</name>
<sequence>MAVHLPASRTGSAVFTGNVTVPFWTKRFLKANDKTVNPGTKLTQQARIHYARDVTAWARAMSADEISVQQFPVPDDPNDRKVWDGTEVGRDPYEIRIWWD</sequence>
<protein>
    <submittedName>
        <fullName evidence="1">Uncharacterized protein</fullName>
    </submittedName>
</protein>
<dbReference type="EMBL" id="BAAANY010000001">
    <property type="protein sequence ID" value="GAA1657075.1"/>
    <property type="molecule type" value="Genomic_DNA"/>
</dbReference>
<evidence type="ECO:0000313" key="2">
    <source>
        <dbReference type="Proteomes" id="UP001500618"/>
    </source>
</evidence>